<dbReference type="InterPro" id="IPR050209">
    <property type="entry name" value="Rab_GTPases_membrane_traffic"/>
</dbReference>
<dbReference type="FunFam" id="3.40.50.300:FF:001447">
    <property type="entry name" value="Ras-related protein Rab-1B"/>
    <property type="match status" value="1"/>
</dbReference>
<sequence length="101" mass="11602">MVSKKDEYEYLFKAVLFDDAGVGKSNLLSRSMCNEFNVESKPTIGGRVDGKTMVQFWETAGQERYQAIISRYDQRIVGALLVYDIVKHVTYENAERWLKVG</sequence>
<dbReference type="AlphaFoldDB" id="A0A183CIC9"/>
<evidence type="ECO:0000313" key="1">
    <source>
        <dbReference type="Proteomes" id="UP000050741"/>
    </source>
</evidence>
<dbReference type="PROSITE" id="PS51419">
    <property type="entry name" value="RAB"/>
    <property type="match status" value="1"/>
</dbReference>
<dbReference type="PANTHER" id="PTHR47979">
    <property type="entry name" value="DRAB11-RELATED"/>
    <property type="match status" value="1"/>
</dbReference>
<evidence type="ECO:0000313" key="2">
    <source>
        <dbReference type="WBParaSite" id="GPLIN_001263500"/>
    </source>
</evidence>
<dbReference type="Gene3D" id="3.40.50.300">
    <property type="entry name" value="P-loop containing nucleotide triphosphate hydrolases"/>
    <property type="match status" value="1"/>
</dbReference>
<dbReference type="GO" id="GO:0003924">
    <property type="term" value="F:GTPase activity"/>
    <property type="evidence" value="ECO:0007669"/>
    <property type="project" value="InterPro"/>
</dbReference>
<keyword evidence="1" id="KW-1185">Reference proteome</keyword>
<dbReference type="Pfam" id="PF00071">
    <property type="entry name" value="Ras"/>
    <property type="match status" value="1"/>
</dbReference>
<dbReference type="Proteomes" id="UP000050741">
    <property type="component" value="Unassembled WGS sequence"/>
</dbReference>
<dbReference type="SMART" id="SM00175">
    <property type="entry name" value="RAB"/>
    <property type="match status" value="1"/>
</dbReference>
<reference evidence="2" key="3">
    <citation type="submission" date="2016-06" db="UniProtKB">
        <authorList>
            <consortium name="WormBaseParasite"/>
        </authorList>
    </citation>
    <scope>IDENTIFICATION</scope>
</reference>
<dbReference type="InterPro" id="IPR027417">
    <property type="entry name" value="P-loop_NTPase"/>
</dbReference>
<name>A0A183CIC9_GLOPA</name>
<organism evidence="1 2">
    <name type="scientific">Globodera pallida</name>
    <name type="common">Potato cyst nematode worm</name>
    <name type="synonym">Heterodera pallida</name>
    <dbReference type="NCBI Taxonomy" id="36090"/>
    <lineage>
        <taxon>Eukaryota</taxon>
        <taxon>Metazoa</taxon>
        <taxon>Ecdysozoa</taxon>
        <taxon>Nematoda</taxon>
        <taxon>Chromadorea</taxon>
        <taxon>Rhabditida</taxon>
        <taxon>Tylenchina</taxon>
        <taxon>Tylenchomorpha</taxon>
        <taxon>Tylenchoidea</taxon>
        <taxon>Heteroderidae</taxon>
        <taxon>Heteroderinae</taxon>
        <taxon>Globodera</taxon>
    </lineage>
</organism>
<proteinExistence type="predicted"/>
<accession>A0A183CIC9</accession>
<reference evidence="1" key="2">
    <citation type="submission" date="2014-05" db="EMBL/GenBank/DDBJ databases">
        <title>The genome and life-stage specific transcriptomes of Globodera pallida elucidate key aspects of plant parasitism by a cyst nematode.</title>
        <authorList>
            <person name="Cotton J.A."/>
            <person name="Lilley C.J."/>
            <person name="Jones L.M."/>
            <person name="Kikuchi T."/>
            <person name="Reid A.J."/>
            <person name="Thorpe P."/>
            <person name="Tsai I.J."/>
            <person name="Beasley H."/>
            <person name="Blok V."/>
            <person name="Cock P.J.A."/>
            <person name="Van den Akker S.E."/>
            <person name="Holroyd N."/>
            <person name="Hunt M."/>
            <person name="Mantelin S."/>
            <person name="Naghra H."/>
            <person name="Pain A."/>
            <person name="Palomares-Rius J.E."/>
            <person name="Zarowiecki M."/>
            <person name="Berriman M."/>
            <person name="Jones J.T."/>
            <person name="Urwin P.E."/>
        </authorList>
    </citation>
    <scope>NUCLEOTIDE SEQUENCE [LARGE SCALE GENOMIC DNA]</scope>
    <source>
        <strain evidence="1">Lindley</strain>
    </source>
</reference>
<dbReference type="GO" id="GO:0005525">
    <property type="term" value="F:GTP binding"/>
    <property type="evidence" value="ECO:0007669"/>
    <property type="project" value="InterPro"/>
</dbReference>
<protein>
    <submittedName>
        <fullName evidence="2">GTP-binding protein</fullName>
    </submittedName>
</protein>
<reference evidence="1" key="1">
    <citation type="submission" date="2013-12" db="EMBL/GenBank/DDBJ databases">
        <authorList>
            <person name="Aslett M."/>
        </authorList>
    </citation>
    <scope>NUCLEOTIDE SEQUENCE [LARGE SCALE GENOMIC DNA]</scope>
    <source>
        <strain evidence="1">Lindley</strain>
    </source>
</reference>
<dbReference type="SUPFAM" id="SSF52540">
    <property type="entry name" value="P-loop containing nucleoside triphosphate hydrolases"/>
    <property type="match status" value="1"/>
</dbReference>
<dbReference type="WBParaSite" id="GPLIN_001263500">
    <property type="protein sequence ID" value="GPLIN_001263500"/>
    <property type="gene ID" value="GPLIN_001263500"/>
</dbReference>
<dbReference type="InterPro" id="IPR001806">
    <property type="entry name" value="Small_GTPase"/>
</dbReference>